<dbReference type="InterPro" id="IPR050097">
    <property type="entry name" value="Ferredoxin-NADP_redctase_2"/>
</dbReference>
<gene>
    <name evidence="5" type="ORF">BKA67DRAFT_555294</name>
</gene>
<dbReference type="Gene3D" id="3.50.50.60">
    <property type="entry name" value="FAD/NAD(P)-binding domain"/>
    <property type="match status" value="2"/>
</dbReference>
<dbReference type="Pfam" id="PF07992">
    <property type="entry name" value="Pyr_redox_2"/>
    <property type="match status" value="1"/>
</dbReference>
<dbReference type="PRINTS" id="PR00368">
    <property type="entry name" value="FADPNR"/>
</dbReference>
<dbReference type="EMBL" id="JAGPXC010000002">
    <property type="protein sequence ID" value="KAH6657451.1"/>
    <property type="molecule type" value="Genomic_DNA"/>
</dbReference>
<dbReference type="InterPro" id="IPR036188">
    <property type="entry name" value="FAD/NAD-bd_sf"/>
</dbReference>
<dbReference type="RefSeq" id="XP_045961685.1">
    <property type="nucleotide sequence ID" value="XM_046102069.1"/>
</dbReference>
<organism evidence="5 6">
    <name type="scientific">Truncatella angustata</name>
    <dbReference type="NCBI Taxonomy" id="152316"/>
    <lineage>
        <taxon>Eukaryota</taxon>
        <taxon>Fungi</taxon>
        <taxon>Dikarya</taxon>
        <taxon>Ascomycota</taxon>
        <taxon>Pezizomycotina</taxon>
        <taxon>Sordariomycetes</taxon>
        <taxon>Xylariomycetidae</taxon>
        <taxon>Amphisphaeriales</taxon>
        <taxon>Sporocadaceae</taxon>
        <taxon>Truncatella</taxon>
    </lineage>
</organism>
<dbReference type="GO" id="GO:0097237">
    <property type="term" value="P:cellular response to toxic substance"/>
    <property type="evidence" value="ECO:0007669"/>
    <property type="project" value="UniProtKB-ARBA"/>
</dbReference>
<sequence length="329" mass="35864">MSHDKTFDVIIIGGGHAGLSAALTLYRQLHTILILDNQKPRNSWALPTHTVIGWEGRQAEELRVTTRNELAATDLVTFADGEAQSIQKVQEAFEVTDEQGRHWKCRKLLLAAGKQNIFPDIPGFEENYPARIFHCMFTFGYENRGSKHAGLLADGALSSPFHAAMVVGDTRKFAERVTVFTNGDSALKEKMAIEIKNSGVTFDDRRLLSIQRSDSGLVLELDGGSSQEVEFLVHQPSTKVNIPLVEQLGLELDERGDIKNVPPFFQTSVPGVFVAGDCGSPFKIIPMAMFMGANAGAGIARSLAADNLKNELASTVNGTSHGTNRITVN</sequence>
<protein>
    <recommendedName>
        <fullName evidence="4">FAD/NAD(P)-binding domain-containing protein</fullName>
    </recommendedName>
</protein>
<evidence type="ECO:0000313" key="5">
    <source>
        <dbReference type="EMBL" id="KAH6657451.1"/>
    </source>
</evidence>
<evidence type="ECO:0000259" key="4">
    <source>
        <dbReference type="Pfam" id="PF07992"/>
    </source>
</evidence>
<evidence type="ECO:0000256" key="1">
    <source>
        <dbReference type="ARBA" id="ARBA00009333"/>
    </source>
</evidence>
<dbReference type="GeneID" id="70130961"/>
<proteinExistence type="inferred from homology"/>
<dbReference type="SUPFAM" id="SSF51905">
    <property type="entry name" value="FAD/NAD(P)-binding domain"/>
    <property type="match status" value="1"/>
</dbReference>
<dbReference type="AlphaFoldDB" id="A0A9P8USM2"/>
<keyword evidence="3" id="KW-0560">Oxidoreductase</keyword>
<dbReference type="GO" id="GO:0016491">
    <property type="term" value="F:oxidoreductase activity"/>
    <property type="evidence" value="ECO:0007669"/>
    <property type="project" value="UniProtKB-KW"/>
</dbReference>
<dbReference type="PANTHER" id="PTHR48105">
    <property type="entry name" value="THIOREDOXIN REDUCTASE 1-RELATED-RELATED"/>
    <property type="match status" value="1"/>
</dbReference>
<keyword evidence="6" id="KW-1185">Reference proteome</keyword>
<dbReference type="OrthoDB" id="10260355at2759"/>
<accession>A0A9P8USM2</accession>
<evidence type="ECO:0000313" key="6">
    <source>
        <dbReference type="Proteomes" id="UP000758603"/>
    </source>
</evidence>
<feature type="domain" description="FAD/NAD(P)-binding" evidence="4">
    <location>
        <begin position="7"/>
        <end position="291"/>
    </location>
</feature>
<comment type="caution">
    <text evidence="5">The sequence shown here is derived from an EMBL/GenBank/DDBJ whole genome shotgun (WGS) entry which is preliminary data.</text>
</comment>
<name>A0A9P8USM2_9PEZI</name>
<dbReference type="Proteomes" id="UP000758603">
    <property type="component" value="Unassembled WGS sequence"/>
</dbReference>
<dbReference type="PRINTS" id="PR00469">
    <property type="entry name" value="PNDRDTASEII"/>
</dbReference>
<evidence type="ECO:0000256" key="3">
    <source>
        <dbReference type="ARBA" id="ARBA00023002"/>
    </source>
</evidence>
<reference evidence="5" key="1">
    <citation type="journal article" date="2021" name="Nat. Commun.">
        <title>Genetic determinants of endophytism in the Arabidopsis root mycobiome.</title>
        <authorList>
            <person name="Mesny F."/>
            <person name="Miyauchi S."/>
            <person name="Thiergart T."/>
            <person name="Pickel B."/>
            <person name="Atanasova L."/>
            <person name="Karlsson M."/>
            <person name="Huettel B."/>
            <person name="Barry K.W."/>
            <person name="Haridas S."/>
            <person name="Chen C."/>
            <person name="Bauer D."/>
            <person name="Andreopoulos W."/>
            <person name="Pangilinan J."/>
            <person name="LaButti K."/>
            <person name="Riley R."/>
            <person name="Lipzen A."/>
            <person name="Clum A."/>
            <person name="Drula E."/>
            <person name="Henrissat B."/>
            <person name="Kohler A."/>
            <person name="Grigoriev I.V."/>
            <person name="Martin F.M."/>
            <person name="Hacquard S."/>
        </authorList>
    </citation>
    <scope>NUCLEOTIDE SEQUENCE</scope>
    <source>
        <strain evidence="5">MPI-SDFR-AT-0073</strain>
    </source>
</reference>
<keyword evidence="2" id="KW-0285">Flavoprotein</keyword>
<dbReference type="InterPro" id="IPR023753">
    <property type="entry name" value="FAD/NAD-binding_dom"/>
</dbReference>
<evidence type="ECO:0000256" key="2">
    <source>
        <dbReference type="ARBA" id="ARBA00022630"/>
    </source>
</evidence>
<comment type="similarity">
    <text evidence="1">Belongs to the class-II pyridine nucleotide-disulfide oxidoreductase family.</text>
</comment>